<evidence type="ECO:0000313" key="1">
    <source>
        <dbReference type="EMBL" id="QEM08979.1"/>
    </source>
</evidence>
<evidence type="ECO:0000313" key="2">
    <source>
        <dbReference type="Proteomes" id="UP000251402"/>
    </source>
</evidence>
<dbReference type="SUPFAM" id="SSF55144">
    <property type="entry name" value="LigT-like"/>
    <property type="match status" value="1"/>
</dbReference>
<dbReference type="OrthoDB" id="977519at2"/>
<dbReference type="Proteomes" id="UP000251402">
    <property type="component" value="Chromosome"/>
</dbReference>
<dbReference type="AlphaFoldDB" id="A0A5C1HTW6"/>
<dbReference type="KEGG" id="mrub:DEO27_002760"/>
<sequence length="268" mass="30441">MSYKQATASTMDLAFDDYNKRQVYEISAERNKERALEARPAGNFIYKNDGWQPLEYEGFAIVSMLDENPGNEPLTARLTAIQKELSLNLSPRAAFYQLPPQSFHQTVANTLSADRFKQHILYAGLEQTYPSIVGKALNAIPSTEGEALIRMKMAGLSIFGTAIGILGVFEDEEDYNQIVNFRSAFYADEQLAKLDVKMTRPFIGHITLTYIEQNLNKNQKEHLAGVISEINESLAVEDNYFNIAITGLRRYHHLADFMKKDNYPVHQF</sequence>
<evidence type="ECO:0008006" key="3">
    <source>
        <dbReference type="Google" id="ProtNLM"/>
    </source>
</evidence>
<dbReference type="InterPro" id="IPR009097">
    <property type="entry name" value="Cyclic_Pdiesterase"/>
</dbReference>
<accession>A0A5C1HTW6</accession>
<dbReference type="EMBL" id="CP043450">
    <property type="protein sequence ID" value="QEM08979.1"/>
    <property type="molecule type" value="Genomic_DNA"/>
</dbReference>
<proteinExistence type="predicted"/>
<organism evidence="1 2">
    <name type="scientific">Mucilaginibacter rubeus</name>
    <dbReference type="NCBI Taxonomy" id="2027860"/>
    <lineage>
        <taxon>Bacteria</taxon>
        <taxon>Pseudomonadati</taxon>
        <taxon>Bacteroidota</taxon>
        <taxon>Sphingobacteriia</taxon>
        <taxon>Sphingobacteriales</taxon>
        <taxon>Sphingobacteriaceae</taxon>
        <taxon>Mucilaginibacter</taxon>
    </lineage>
</organism>
<name>A0A5C1HTW6_9SPHI</name>
<dbReference type="RefSeq" id="WP_112569498.1">
    <property type="nucleotide sequence ID" value="NZ_CP043450.1"/>
</dbReference>
<protein>
    <recommendedName>
        <fullName evidence="3">DUF1868 domain-containing protein</fullName>
    </recommendedName>
</protein>
<keyword evidence="2" id="KW-1185">Reference proteome</keyword>
<dbReference type="Gene3D" id="3.90.1140.10">
    <property type="entry name" value="Cyclic phosphodiesterase"/>
    <property type="match status" value="1"/>
</dbReference>
<gene>
    <name evidence="1" type="ORF">DEO27_002760</name>
</gene>
<reference evidence="1" key="1">
    <citation type="submission" date="2019-08" db="EMBL/GenBank/DDBJ databases">
        <title>Comparative genome analysis confer to the adaptation heavy metal polluted environment.</title>
        <authorList>
            <person name="Li Y."/>
        </authorList>
    </citation>
    <scope>NUCLEOTIDE SEQUENCE [LARGE SCALE GENOMIC DNA]</scope>
    <source>
        <strain evidence="1">P1</strain>
    </source>
</reference>